<evidence type="ECO:0000259" key="2">
    <source>
        <dbReference type="PROSITE" id="PS50103"/>
    </source>
</evidence>
<dbReference type="PROSITE" id="PS50103">
    <property type="entry name" value="ZF_C3H1"/>
    <property type="match status" value="1"/>
</dbReference>
<dbReference type="PANTHER" id="PTHR33050">
    <property type="entry name" value="REVERSE TRANSCRIPTASE DOMAIN-CONTAINING PROTEIN"/>
    <property type="match status" value="1"/>
</dbReference>
<dbReference type="SUPFAM" id="SSF56672">
    <property type="entry name" value="DNA/RNA polymerases"/>
    <property type="match status" value="1"/>
</dbReference>
<evidence type="ECO:0000256" key="1">
    <source>
        <dbReference type="PROSITE-ProRule" id="PRU00723"/>
    </source>
</evidence>
<gene>
    <name evidence="3" type="ORF">EVJ58_g8847</name>
</gene>
<dbReference type="Proteomes" id="UP000298390">
    <property type="component" value="Unassembled WGS sequence"/>
</dbReference>
<protein>
    <recommendedName>
        <fullName evidence="2">C3H1-type domain-containing protein</fullName>
    </recommendedName>
</protein>
<dbReference type="PANTHER" id="PTHR33050:SF7">
    <property type="entry name" value="RIBONUCLEASE H"/>
    <property type="match status" value="1"/>
</dbReference>
<sequence>MEGQYFSAVEVAEQCQEKADPSRLASLWAHHRLMRTLAVSWDIWLEYDITQRETSAFDGRVDIGSLHNSVLNLIVARCADDAWKALVRSSPAAPGPSYATKHAMKDFPLTFAPPLKKFRSDSSATGPGLCFWCGIPPAHLPHACSATTTAAGIPCAALSSSGGPNALTAPDGKQYCFSWAKAGQCSYSSCCHNSHSHSPSATAPPTAPEPARRGPDPHRVVTPLMADVIEDILHCHHLLEEWQPVLTGIHEGFCTGAETHLAQTVISKNHASCDLDPTFIDRYITAEQTDGRYSRAFEPRELEEIIGPFRTSPLGLVPKPGTSTYRMIQDLSYPRNDPSLPSVNAAINSDDFPTAWGTFAKTSEPILTLPPGCQAATFDILAAYHITAIHPSQQHMLCMYWCGKVYIDFAAAFGMASSAGIFGSIAELLGSGPCLAIRSLQFEISEQAGNMSSTVTSVILPPQLQTFNLTYLPLWILTCACLDNPTIPLHDLHND</sequence>
<dbReference type="GO" id="GO:0008270">
    <property type="term" value="F:zinc ion binding"/>
    <property type="evidence" value="ECO:0007669"/>
    <property type="project" value="UniProtKB-KW"/>
</dbReference>
<dbReference type="STRING" id="34475.A0A4Y9XWF7"/>
<dbReference type="InterPro" id="IPR052055">
    <property type="entry name" value="Hepadnavirus_pol/RT"/>
</dbReference>
<keyword evidence="1" id="KW-0863">Zinc-finger</keyword>
<feature type="zinc finger region" description="C3H1-type" evidence="1">
    <location>
        <begin position="170"/>
        <end position="198"/>
    </location>
</feature>
<accession>A0A4Y9XWF7</accession>
<evidence type="ECO:0000313" key="3">
    <source>
        <dbReference type="EMBL" id="TFY54470.1"/>
    </source>
</evidence>
<name>A0A4Y9XWF7_9APHY</name>
<organism evidence="3 4">
    <name type="scientific">Rhodofomes roseus</name>
    <dbReference type="NCBI Taxonomy" id="34475"/>
    <lineage>
        <taxon>Eukaryota</taxon>
        <taxon>Fungi</taxon>
        <taxon>Dikarya</taxon>
        <taxon>Basidiomycota</taxon>
        <taxon>Agaricomycotina</taxon>
        <taxon>Agaricomycetes</taxon>
        <taxon>Polyporales</taxon>
        <taxon>Rhodofomes</taxon>
    </lineage>
</organism>
<keyword evidence="1" id="KW-0479">Metal-binding</keyword>
<dbReference type="InterPro" id="IPR043502">
    <property type="entry name" value="DNA/RNA_pol_sf"/>
</dbReference>
<proteinExistence type="predicted"/>
<feature type="domain" description="C3H1-type" evidence="2">
    <location>
        <begin position="170"/>
        <end position="198"/>
    </location>
</feature>
<keyword evidence="1" id="KW-0862">Zinc</keyword>
<dbReference type="EMBL" id="SEKV01000694">
    <property type="protein sequence ID" value="TFY54470.1"/>
    <property type="molecule type" value="Genomic_DNA"/>
</dbReference>
<reference evidence="3 4" key="1">
    <citation type="submission" date="2019-01" db="EMBL/GenBank/DDBJ databases">
        <title>Genome sequencing of the rare red list fungi Fomitopsis rosea.</title>
        <authorList>
            <person name="Buettner E."/>
            <person name="Kellner H."/>
        </authorList>
    </citation>
    <scope>NUCLEOTIDE SEQUENCE [LARGE SCALE GENOMIC DNA]</scope>
    <source>
        <strain evidence="3 4">DSM 105464</strain>
    </source>
</reference>
<comment type="caution">
    <text evidence="3">The sequence shown here is derived from an EMBL/GenBank/DDBJ whole genome shotgun (WGS) entry which is preliminary data.</text>
</comment>
<dbReference type="AlphaFoldDB" id="A0A4Y9XWF7"/>
<dbReference type="InterPro" id="IPR000571">
    <property type="entry name" value="Znf_CCCH"/>
</dbReference>
<evidence type="ECO:0000313" key="4">
    <source>
        <dbReference type="Proteomes" id="UP000298390"/>
    </source>
</evidence>